<comment type="caution">
    <text evidence="2">The sequence shown here is derived from an EMBL/GenBank/DDBJ whole genome shotgun (WGS) entry which is preliminary data.</text>
</comment>
<sequence>MPETRTRAIVAAANAFLDTLDAAQREKVSFPFDPADKPVAAQFARQGGPGGPGGPGASGNRPPRGERPAGAEGGRRGGGPAGGPPEGRPNGGALPGFVGEQYGAAVWSNYPASDVPRPGLALGEMTADQRAAALHLLETVLSPEGFAKVRQIMGSDQVLHEGGTNYASGTDHYTLGLFGTPGTEDPWMVQFGAHHLGLNVVIKGAQGVATPTLTGAQPAVYTAPSGEEVRVLAGENDKAFALLDALDDTQRGKAILNYTVGDLVFGPGHSGETIVPEGLPASEMTAEQRALLLEVIREWAGILNADYAAPRMAEIEAGLDDTWFAWSGPVTHEPGRNGSSYYRIQGPRLIIEFSPQGVGGDPTMHVHTVYRDPTNDYGQGFTAP</sequence>
<evidence type="ECO:0000256" key="1">
    <source>
        <dbReference type="SAM" id="MobiDB-lite"/>
    </source>
</evidence>
<dbReference type="PANTHER" id="PTHR37489">
    <property type="entry name" value="DUF3500 DOMAIN-CONTAINING PROTEIN"/>
    <property type="match status" value="1"/>
</dbReference>
<evidence type="ECO:0000313" key="2">
    <source>
        <dbReference type="EMBL" id="RWR05657.1"/>
    </source>
</evidence>
<accession>A0A443IL40</accession>
<dbReference type="AlphaFoldDB" id="A0A443IL40"/>
<gene>
    <name evidence="2" type="ORF">D2T33_19540</name>
</gene>
<reference evidence="2 3" key="2">
    <citation type="submission" date="2019-01" db="EMBL/GenBank/DDBJ databases">
        <authorList>
            <person name="Li Y."/>
        </authorList>
    </citation>
    <scope>NUCLEOTIDE SEQUENCE [LARGE SCALE GENOMIC DNA]</scope>
    <source>
        <strain evidence="2 3">2D-5</strain>
    </source>
</reference>
<dbReference type="EMBL" id="SAUW01000035">
    <property type="protein sequence ID" value="RWR05657.1"/>
    <property type="molecule type" value="Genomic_DNA"/>
</dbReference>
<dbReference type="PANTHER" id="PTHR37489:SF1">
    <property type="entry name" value="DUF3500 DOMAIN-CONTAINING PROTEIN"/>
    <property type="match status" value="1"/>
</dbReference>
<protein>
    <submittedName>
        <fullName evidence="2">DUF3500 domain-containing protein</fullName>
    </submittedName>
</protein>
<keyword evidence="3" id="KW-1185">Reference proteome</keyword>
<feature type="compositionally biased region" description="Basic and acidic residues" evidence="1">
    <location>
        <begin position="63"/>
        <end position="75"/>
    </location>
</feature>
<feature type="compositionally biased region" description="Gly residues" evidence="1">
    <location>
        <begin position="47"/>
        <end position="57"/>
    </location>
</feature>
<feature type="region of interest" description="Disordered" evidence="1">
    <location>
        <begin position="42"/>
        <end position="96"/>
    </location>
</feature>
<name>A0A443IL40_9RHOB</name>
<dbReference type="Pfam" id="PF12006">
    <property type="entry name" value="DUF3500"/>
    <property type="match status" value="1"/>
</dbReference>
<evidence type="ECO:0000313" key="3">
    <source>
        <dbReference type="Proteomes" id="UP000285710"/>
    </source>
</evidence>
<dbReference type="Proteomes" id="UP000285710">
    <property type="component" value="Unassembled WGS sequence"/>
</dbReference>
<reference evidence="2 3" key="1">
    <citation type="submission" date="2019-01" db="EMBL/GenBank/DDBJ databases">
        <title>Sinorhodobacter populi sp. nov. isolated from the symptomatic bark tissue of Populus euramericana canker.</title>
        <authorList>
            <person name="Xu G."/>
        </authorList>
    </citation>
    <scope>NUCLEOTIDE SEQUENCE [LARGE SCALE GENOMIC DNA]</scope>
    <source>
        <strain evidence="2 3">2D-5</strain>
    </source>
</reference>
<organism evidence="2 3">
    <name type="scientific">Paenirhodobacter populi</name>
    <dbReference type="NCBI Taxonomy" id="2306993"/>
    <lineage>
        <taxon>Bacteria</taxon>
        <taxon>Pseudomonadati</taxon>
        <taxon>Pseudomonadota</taxon>
        <taxon>Alphaproteobacteria</taxon>
        <taxon>Rhodobacterales</taxon>
        <taxon>Rhodobacter group</taxon>
        <taxon>Paenirhodobacter</taxon>
    </lineage>
</organism>
<dbReference type="InterPro" id="IPR021889">
    <property type="entry name" value="DUF3500"/>
</dbReference>
<proteinExistence type="predicted"/>